<comment type="subcellular location">
    <subcellularLocation>
        <location evidence="5">Nucleus</location>
    </subcellularLocation>
</comment>
<dbReference type="GO" id="GO:0003700">
    <property type="term" value="F:DNA-binding transcription factor activity"/>
    <property type="evidence" value="ECO:0007669"/>
    <property type="project" value="InterPro"/>
</dbReference>
<dbReference type="GO" id="GO:0005634">
    <property type="term" value="C:nucleus"/>
    <property type="evidence" value="ECO:0007669"/>
    <property type="project" value="UniProtKB-SubCell"/>
</dbReference>
<dbReference type="InterPro" id="IPR019734">
    <property type="entry name" value="TPR_rpt"/>
</dbReference>
<feature type="repeat" description="ANK" evidence="4">
    <location>
        <begin position="734"/>
        <end position="767"/>
    </location>
</feature>
<keyword evidence="5" id="KW-0539">Nucleus</keyword>
<reference evidence="10" key="1">
    <citation type="submission" date="2021-02" db="EMBL/GenBank/DDBJ databases">
        <authorList>
            <person name="Nowell W R."/>
        </authorList>
    </citation>
    <scope>NUCLEOTIDE SEQUENCE</scope>
</reference>
<dbReference type="PROSITE" id="PS50005">
    <property type="entry name" value="TPR"/>
    <property type="match status" value="1"/>
</dbReference>
<feature type="repeat" description="TPR" evidence="6">
    <location>
        <begin position="846"/>
        <end position="879"/>
    </location>
</feature>
<name>A0A815L229_9BILA</name>
<dbReference type="SUPFAM" id="SSF48403">
    <property type="entry name" value="Ankyrin repeat"/>
    <property type="match status" value="1"/>
</dbReference>
<organism evidence="10 11">
    <name type="scientific">Rotaria sordida</name>
    <dbReference type="NCBI Taxonomy" id="392033"/>
    <lineage>
        <taxon>Eukaryota</taxon>
        <taxon>Metazoa</taxon>
        <taxon>Spiralia</taxon>
        <taxon>Gnathifera</taxon>
        <taxon>Rotifera</taxon>
        <taxon>Eurotatoria</taxon>
        <taxon>Bdelloidea</taxon>
        <taxon>Philodinida</taxon>
        <taxon>Philodinidae</taxon>
        <taxon>Rotaria</taxon>
    </lineage>
</organism>
<evidence type="ECO:0000256" key="2">
    <source>
        <dbReference type="ARBA" id="ARBA00023043"/>
    </source>
</evidence>
<sequence>MANEEDECDSSSLFTVASQSDVTAFLHAQAAKITGLNSSVSDDDDDDDGDGDESSIVVSSLSRYTQISSKNLNSHKKPYLSHSCFASISNLSSSSSSPQKQTISDDLTELKWLNTFKFKELKDNKNNNVKNKIFQHINSNNDDEISKLCNELKTYDYENLNRNSISFGVLIFLALYSKRYDKQTPWLLTIKQLYEYIQINIKQVTTKRRWKDLLKQTLINISCFIKTKRDILKSRSVWTIDPYYRPLLTRAYLTRLSLQTNKTISANQNEKKQIFLDKNHFSKSIINNFAPKSTVKTKVLPRLYERLCEEKTDYDLEDETDSNNIIKLPYNSISGFKRPRSISLFSHRQPVKDNHEKCRLSSSETWITKSTKRNKIHSNIKSKLSTSNRESTIITPCPSVDHTYLNPIEQQNNSIIKRTKSTEYNEPSSIDEDDERDSNSLINSIHKSTITTRSQISTKKPIQNTIKKKFVQRRKSSSKKRLSHILPLNRPNTRRNRKIIEQDLELLRQANNNLQLRDLSTIPSNQSIKRHCIMSDEINSSDIQLADLHSSFQSTLATPNNLYHNSVCGSILYCSPTNSSSQIFSYLLHGKFDVFRRSLDIYHKDIILMKNEHEQTVLHILTMHNYPYQWIRLLMMFRCDPCCQDIDGYTAAHYAVERDDAEMLKALTMLIHSQIKIFSEEQTNAIHERCLKALSIREKQGLTVFMLACHHESIKCLDYLLELNINDVNLQDNFGDTCLHYAVARRNENLVMKLLNQCNANINGGDNTRPSVLDVLQYNREQRKPFDRAQDDSIKQILLSHNALNRCQVRRIVKKRKHSCDNDESVKSNLTSRTDNESTNSQIETARNYARTALSLQNQSKFNDAEEYYKRAMNSIPNDILDWTDYAFNLALIHIIHGENQSALDLLQQALKVRQQFENETEDIEKIQRAINNIQIT</sequence>
<dbReference type="InterPro" id="IPR051070">
    <property type="entry name" value="NF-kappa-B_inhibitor"/>
</dbReference>
<proteinExistence type="predicted"/>
<dbReference type="AlphaFoldDB" id="A0A815L229"/>
<feature type="compositionally biased region" description="Acidic residues" evidence="8">
    <location>
        <begin position="41"/>
        <end position="53"/>
    </location>
</feature>
<dbReference type="SUPFAM" id="SSF48452">
    <property type="entry name" value="TPR-like"/>
    <property type="match status" value="1"/>
</dbReference>
<keyword evidence="1" id="KW-0677">Repeat</keyword>
<evidence type="ECO:0000256" key="8">
    <source>
        <dbReference type="SAM" id="MobiDB-lite"/>
    </source>
</evidence>
<evidence type="ECO:0000259" key="9">
    <source>
        <dbReference type="PROSITE" id="PS50039"/>
    </source>
</evidence>
<evidence type="ECO:0000256" key="4">
    <source>
        <dbReference type="PROSITE-ProRule" id="PRU00023"/>
    </source>
</evidence>
<evidence type="ECO:0000256" key="5">
    <source>
        <dbReference type="PROSITE-ProRule" id="PRU00089"/>
    </source>
</evidence>
<keyword evidence="2 4" id="KW-0040">ANK repeat</keyword>
<evidence type="ECO:0000256" key="7">
    <source>
        <dbReference type="SAM" id="Coils"/>
    </source>
</evidence>
<dbReference type="EMBL" id="CAJNOL010001684">
    <property type="protein sequence ID" value="CAF1403422.1"/>
    <property type="molecule type" value="Genomic_DNA"/>
</dbReference>
<dbReference type="InterPro" id="IPR036770">
    <property type="entry name" value="Ankyrin_rpt-contain_sf"/>
</dbReference>
<dbReference type="InterPro" id="IPR001766">
    <property type="entry name" value="Fork_head_dom"/>
</dbReference>
<dbReference type="Gene3D" id="1.25.40.10">
    <property type="entry name" value="Tetratricopeptide repeat domain"/>
    <property type="match status" value="1"/>
</dbReference>
<dbReference type="SMART" id="SM00028">
    <property type="entry name" value="TPR"/>
    <property type="match status" value="2"/>
</dbReference>
<keyword evidence="3 5" id="KW-0238">DNA-binding</keyword>
<protein>
    <recommendedName>
        <fullName evidence="9">Fork-head domain-containing protein</fullName>
    </recommendedName>
</protein>
<keyword evidence="11" id="KW-1185">Reference proteome</keyword>
<feature type="coiled-coil region" evidence="7">
    <location>
        <begin position="900"/>
        <end position="937"/>
    </location>
</feature>
<dbReference type="InterPro" id="IPR002110">
    <property type="entry name" value="Ankyrin_rpt"/>
</dbReference>
<keyword evidence="6" id="KW-0802">TPR repeat</keyword>
<keyword evidence="7" id="KW-0175">Coiled coil</keyword>
<feature type="region of interest" description="Disordered" evidence="8">
    <location>
        <begin position="36"/>
        <end position="55"/>
    </location>
</feature>
<dbReference type="PANTHER" id="PTHR46680">
    <property type="entry name" value="NF-KAPPA-B INHIBITOR ALPHA"/>
    <property type="match status" value="1"/>
</dbReference>
<dbReference type="GO" id="GO:0071356">
    <property type="term" value="P:cellular response to tumor necrosis factor"/>
    <property type="evidence" value="ECO:0007669"/>
    <property type="project" value="TreeGrafter"/>
</dbReference>
<dbReference type="InterPro" id="IPR011990">
    <property type="entry name" value="TPR-like_helical_dom_sf"/>
</dbReference>
<accession>A0A815L229</accession>
<evidence type="ECO:0000256" key="6">
    <source>
        <dbReference type="PROSITE-ProRule" id="PRU00339"/>
    </source>
</evidence>
<dbReference type="Proteomes" id="UP000663870">
    <property type="component" value="Unassembled WGS sequence"/>
</dbReference>
<dbReference type="Pfam" id="PF12796">
    <property type="entry name" value="Ank_2"/>
    <property type="match status" value="1"/>
</dbReference>
<evidence type="ECO:0000313" key="10">
    <source>
        <dbReference type="EMBL" id="CAF1403422.1"/>
    </source>
</evidence>
<dbReference type="GO" id="GO:0005829">
    <property type="term" value="C:cytosol"/>
    <property type="evidence" value="ECO:0007669"/>
    <property type="project" value="TreeGrafter"/>
</dbReference>
<evidence type="ECO:0000256" key="3">
    <source>
        <dbReference type="ARBA" id="ARBA00023125"/>
    </source>
</evidence>
<dbReference type="PROSITE" id="PS50088">
    <property type="entry name" value="ANK_REPEAT"/>
    <property type="match status" value="1"/>
</dbReference>
<dbReference type="SMART" id="SM00248">
    <property type="entry name" value="ANK"/>
    <property type="match status" value="3"/>
</dbReference>
<dbReference type="PANTHER" id="PTHR46680:SF2">
    <property type="entry name" value="NF-KAPPA-B INHIBITOR ZETA"/>
    <property type="match status" value="1"/>
</dbReference>
<gene>
    <name evidence="10" type="ORF">JXQ802_LOCUS34842</name>
</gene>
<dbReference type="GO" id="GO:0043565">
    <property type="term" value="F:sequence-specific DNA binding"/>
    <property type="evidence" value="ECO:0007669"/>
    <property type="project" value="InterPro"/>
</dbReference>
<feature type="DNA-binding region" description="Fork-head" evidence="5">
    <location>
        <begin position="162"/>
        <end position="242"/>
    </location>
</feature>
<feature type="domain" description="Fork-head" evidence="9">
    <location>
        <begin position="162"/>
        <end position="242"/>
    </location>
</feature>
<dbReference type="Gene3D" id="1.10.10.10">
    <property type="entry name" value="Winged helix-like DNA-binding domain superfamily/Winged helix DNA-binding domain"/>
    <property type="match status" value="1"/>
</dbReference>
<evidence type="ECO:0000256" key="1">
    <source>
        <dbReference type="ARBA" id="ARBA00022737"/>
    </source>
</evidence>
<dbReference type="GO" id="GO:0051059">
    <property type="term" value="F:NF-kappaB binding"/>
    <property type="evidence" value="ECO:0007669"/>
    <property type="project" value="TreeGrafter"/>
</dbReference>
<comment type="caution">
    <text evidence="10">The sequence shown here is derived from an EMBL/GenBank/DDBJ whole genome shotgun (WGS) entry which is preliminary data.</text>
</comment>
<dbReference type="InterPro" id="IPR036388">
    <property type="entry name" value="WH-like_DNA-bd_sf"/>
</dbReference>
<dbReference type="Gene3D" id="1.25.40.20">
    <property type="entry name" value="Ankyrin repeat-containing domain"/>
    <property type="match status" value="1"/>
</dbReference>
<evidence type="ECO:0000313" key="11">
    <source>
        <dbReference type="Proteomes" id="UP000663870"/>
    </source>
</evidence>
<dbReference type="PROSITE" id="PS50039">
    <property type="entry name" value="FORK_HEAD_3"/>
    <property type="match status" value="1"/>
</dbReference>